<dbReference type="Proteomes" id="UP000075243">
    <property type="component" value="Chromosome 9"/>
</dbReference>
<dbReference type="Gramene" id="C.cajan_22168.t">
    <property type="protein sequence ID" value="C.cajan_22168.t.cds1"/>
    <property type="gene ID" value="C.cajan_22168"/>
</dbReference>
<dbReference type="EMBL" id="CM003611">
    <property type="protein sequence ID" value="KYP60419.1"/>
    <property type="molecule type" value="Genomic_DNA"/>
</dbReference>
<keyword evidence="3" id="KW-1185">Reference proteome</keyword>
<proteinExistence type="predicted"/>
<sequence>MVSFLSNQLFPLQVTITPSPSPQHSQVFKLIWKSPGPQQIRLLLWSLVHNALLTNENCSRRHMAQCNLYHVFQSQPKTMFHVLRDCPPTDLLLQKLLFKSHETFFGDMDIKHWILHHLDGYSIKRGSWNIAFSVMVDLIWRRENEFVFLDKLMGVELHHFN</sequence>
<dbReference type="AlphaFoldDB" id="A0A151T057"/>
<dbReference type="InterPro" id="IPR026960">
    <property type="entry name" value="RVT-Znf"/>
</dbReference>
<protein>
    <submittedName>
        <fullName evidence="2">Ribonuclease H protein At1g65750 family</fullName>
    </submittedName>
</protein>
<gene>
    <name evidence="2" type="ORF">KK1_022824</name>
</gene>
<evidence type="ECO:0000313" key="3">
    <source>
        <dbReference type="Proteomes" id="UP000075243"/>
    </source>
</evidence>
<feature type="domain" description="Reverse transcriptase zinc-binding" evidence="1">
    <location>
        <begin position="23"/>
        <end position="88"/>
    </location>
</feature>
<organism evidence="2 3">
    <name type="scientific">Cajanus cajan</name>
    <name type="common">Pigeon pea</name>
    <name type="synonym">Cajanus indicus</name>
    <dbReference type="NCBI Taxonomy" id="3821"/>
    <lineage>
        <taxon>Eukaryota</taxon>
        <taxon>Viridiplantae</taxon>
        <taxon>Streptophyta</taxon>
        <taxon>Embryophyta</taxon>
        <taxon>Tracheophyta</taxon>
        <taxon>Spermatophyta</taxon>
        <taxon>Magnoliopsida</taxon>
        <taxon>eudicotyledons</taxon>
        <taxon>Gunneridae</taxon>
        <taxon>Pentapetalae</taxon>
        <taxon>rosids</taxon>
        <taxon>fabids</taxon>
        <taxon>Fabales</taxon>
        <taxon>Fabaceae</taxon>
        <taxon>Papilionoideae</taxon>
        <taxon>50 kb inversion clade</taxon>
        <taxon>NPAAA clade</taxon>
        <taxon>indigoferoid/millettioid clade</taxon>
        <taxon>Phaseoleae</taxon>
        <taxon>Cajanus</taxon>
    </lineage>
</organism>
<evidence type="ECO:0000313" key="2">
    <source>
        <dbReference type="EMBL" id="KYP60419.1"/>
    </source>
</evidence>
<reference evidence="2 3" key="1">
    <citation type="journal article" date="2012" name="Nat. Biotechnol.">
        <title>Draft genome sequence of pigeonpea (Cajanus cajan), an orphan legume crop of resource-poor farmers.</title>
        <authorList>
            <person name="Varshney R.K."/>
            <person name="Chen W."/>
            <person name="Li Y."/>
            <person name="Bharti A.K."/>
            <person name="Saxena R.K."/>
            <person name="Schlueter J.A."/>
            <person name="Donoghue M.T."/>
            <person name="Azam S."/>
            <person name="Fan G."/>
            <person name="Whaley A.M."/>
            <person name="Farmer A.D."/>
            <person name="Sheridan J."/>
            <person name="Iwata A."/>
            <person name="Tuteja R."/>
            <person name="Penmetsa R.V."/>
            <person name="Wu W."/>
            <person name="Upadhyaya H.D."/>
            <person name="Yang S.P."/>
            <person name="Shah T."/>
            <person name="Saxena K.B."/>
            <person name="Michael T."/>
            <person name="McCombie W.R."/>
            <person name="Yang B."/>
            <person name="Zhang G."/>
            <person name="Yang H."/>
            <person name="Wang J."/>
            <person name="Spillane C."/>
            <person name="Cook D.R."/>
            <person name="May G.D."/>
            <person name="Xu X."/>
            <person name="Jackson S.A."/>
        </authorList>
    </citation>
    <scope>NUCLEOTIDE SEQUENCE [LARGE SCALE GENOMIC DNA]</scope>
    <source>
        <strain evidence="3">cv. Asha</strain>
    </source>
</reference>
<evidence type="ECO:0000259" key="1">
    <source>
        <dbReference type="Pfam" id="PF13966"/>
    </source>
</evidence>
<dbReference type="Pfam" id="PF13966">
    <property type="entry name" value="zf-RVT"/>
    <property type="match status" value="1"/>
</dbReference>
<name>A0A151T057_CAJCA</name>
<accession>A0A151T057</accession>